<protein>
    <submittedName>
        <fullName evidence="2">1-acyl-sn-glycerol-3-phosphate acyltransferase</fullName>
    </submittedName>
</protein>
<dbReference type="EMBL" id="JACHXU010000024">
    <property type="protein sequence ID" value="MBB3209448.1"/>
    <property type="molecule type" value="Genomic_DNA"/>
</dbReference>
<keyword evidence="3" id="KW-1185">Reference proteome</keyword>
<evidence type="ECO:0000259" key="1">
    <source>
        <dbReference type="SMART" id="SM00563"/>
    </source>
</evidence>
<comment type="caution">
    <text evidence="2">The sequence shown here is derived from an EMBL/GenBank/DDBJ whole genome shotgun (WGS) entry which is preliminary data.</text>
</comment>
<gene>
    <name evidence="2" type="ORF">FHS27_005288</name>
</gene>
<organism evidence="2 3">
    <name type="scientific">Aporhodopirellula rubra</name>
    <dbReference type="NCBI Taxonomy" id="980271"/>
    <lineage>
        <taxon>Bacteria</taxon>
        <taxon>Pseudomonadati</taxon>
        <taxon>Planctomycetota</taxon>
        <taxon>Planctomycetia</taxon>
        <taxon>Pirellulales</taxon>
        <taxon>Pirellulaceae</taxon>
        <taxon>Aporhodopirellula</taxon>
    </lineage>
</organism>
<dbReference type="GO" id="GO:0016746">
    <property type="term" value="F:acyltransferase activity"/>
    <property type="evidence" value="ECO:0007669"/>
    <property type="project" value="UniProtKB-KW"/>
</dbReference>
<dbReference type="SMART" id="SM00563">
    <property type="entry name" value="PlsC"/>
    <property type="match status" value="1"/>
</dbReference>
<dbReference type="Proteomes" id="UP000536179">
    <property type="component" value="Unassembled WGS sequence"/>
</dbReference>
<dbReference type="InterPro" id="IPR002123">
    <property type="entry name" value="Plipid/glycerol_acylTrfase"/>
</dbReference>
<reference evidence="2 3" key="1">
    <citation type="submission" date="2020-08" db="EMBL/GenBank/DDBJ databases">
        <title>Genomic Encyclopedia of Type Strains, Phase III (KMG-III): the genomes of soil and plant-associated and newly described type strains.</title>
        <authorList>
            <person name="Whitman W."/>
        </authorList>
    </citation>
    <scope>NUCLEOTIDE SEQUENCE [LARGE SCALE GENOMIC DNA]</scope>
    <source>
        <strain evidence="2 3">CECT 8075</strain>
    </source>
</reference>
<name>A0A7W5E3I9_9BACT</name>
<dbReference type="Pfam" id="PF01553">
    <property type="entry name" value="Acyltransferase"/>
    <property type="match status" value="1"/>
</dbReference>
<feature type="domain" description="Phospholipid/glycerol acyltransferase" evidence="1">
    <location>
        <begin position="72"/>
        <end position="191"/>
    </location>
</feature>
<proteinExistence type="predicted"/>
<keyword evidence="2" id="KW-0808">Transferase</keyword>
<dbReference type="RefSeq" id="WP_315854681.1">
    <property type="nucleotide sequence ID" value="NZ_JACHXU010000024.1"/>
</dbReference>
<dbReference type="SUPFAM" id="SSF69593">
    <property type="entry name" value="Glycerol-3-phosphate (1)-acyltransferase"/>
    <property type="match status" value="1"/>
</dbReference>
<evidence type="ECO:0000313" key="2">
    <source>
        <dbReference type="EMBL" id="MBB3209448.1"/>
    </source>
</evidence>
<keyword evidence="2" id="KW-0012">Acyltransferase</keyword>
<sequence length="291" mass="32988">MNAGSSPTPSGQSTSIGHESATPLEIIKPPADWFQNGFHRFLETYLKRHFHAIAFEQTELPPVIADAPDVPVIVYCNHPSWWDPLLAHFINRHLFKPRQLYAPIDAAALQKYKVFEKLGFFGVEMHSNRGAAAFLKTTAELFRRPATALWLTPEGRFADSRDHDAELMPGLAHLCTRTREALVVPLSLEYVFWEERLPECLFRFGECVALSEFPGRTKADWADDLATRLRDNQTLLAERVIARSSEPFHNLLRGKQGASGIYDWGRRLKSWMKLRRFDASHGDQFGSPSGG</sequence>
<accession>A0A7W5E3I9</accession>
<dbReference type="CDD" id="cd06551">
    <property type="entry name" value="LPLAT"/>
    <property type="match status" value="1"/>
</dbReference>
<dbReference type="AlphaFoldDB" id="A0A7W5E3I9"/>
<evidence type="ECO:0000313" key="3">
    <source>
        <dbReference type="Proteomes" id="UP000536179"/>
    </source>
</evidence>